<dbReference type="EMBL" id="JAACNO010001672">
    <property type="protein sequence ID" value="KAF4138440.1"/>
    <property type="molecule type" value="Genomic_DNA"/>
</dbReference>
<gene>
    <name evidence="2" type="ORF">GN958_ATG12391</name>
</gene>
<organism evidence="2 3">
    <name type="scientific">Phytophthora infestans</name>
    <name type="common">Potato late blight agent</name>
    <name type="synonym">Botrytis infestans</name>
    <dbReference type="NCBI Taxonomy" id="4787"/>
    <lineage>
        <taxon>Eukaryota</taxon>
        <taxon>Sar</taxon>
        <taxon>Stramenopiles</taxon>
        <taxon>Oomycota</taxon>
        <taxon>Peronosporomycetes</taxon>
        <taxon>Peronosporales</taxon>
        <taxon>Peronosporaceae</taxon>
        <taxon>Phytophthora</taxon>
    </lineage>
</organism>
<evidence type="ECO:0000256" key="1">
    <source>
        <dbReference type="SAM" id="MobiDB-lite"/>
    </source>
</evidence>
<protein>
    <submittedName>
        <fullName evidence="2">Uncharacterized protein</fullName>
    </submittedName>
</protein>
<feature type="region of interest" description="Disordered" evidence="1">
    <location>
        <begin position="1"/>
        <end position="30"/>
    </location>
</feature>
<evidence type="ECO:0000313" key="2">
    <source>
        <dbReference type="EMBL" id="KAF4138440.1"/>
    </source>
</evidence>
<reference evidence="2" key="1">
    <citation type="submission" date="2020-03" db="EMBL/GenBank/DDBJ databases">
        <title>Hybrid Assembly of Korean Phytophthora infestans isolates.</title>
        <authorList>
            <person name="Prokchorchik M."/>
            <person name="Lee Y."/>
            <person name="Seo J."/>
            <person name="Cho J.-H."/>
            <person name="Park Y.-E."/>
            <person name="Jang D.-C."/>
            <person name="Im J.-S."/>
            <person name="Choi J.-G."/>
            <person name="Park H.-J."/>
            <person name="Lee G.-B."/>
            <person name="Lee Y.-G."/>
            <person name="Hong S.-Y."/>
            <person name="Cho K."/>
            <person name="Sohn K.H."/>
        </authorList>
    </citation>
    <scope>NUCLEOTIDE SEQUENCE</scope>
    <source>
        <strain evidence="2">KR_2_A2</strain>
    </source>
</reference>
<dbReference type="Proteomes" id="UP000704712">
    <property type="component" value="Unassembled WGS sequence"/>
</dbReference>
<name>A0A8S9UCZ3_PHYIN</name>
<comment type="caution">
    <text evidence="2">The sequence shown here is derived from an EMBL/GenBank/DDBJ whole genome shotgun (WGS) entry which is preliminary data.</text>
</comment>
<accession>A0A8S9UCZ3</accession>
<proteinExistence type="predicted"/>
<evidence type="ECO:0000313" key="3">
    <source>
        <dbReference type="Proteomes" id="UP000704712"/>
    </source>
</evidence>
<sequence>MAAHSVSHHYETTSFGHSESPAADGCPTSTDLESSAAMVVKPVASTLKTVVDVAVNLASINKKPVPSVSAAFKASTVLAKAVAELVSVSVAASVVLEMAAPPSVTVRPPAVTVSPPAVTVAPPLTTLKPPAVMVVKPFASTLKTEVDVAVNLASINKKPVPSVSAAFKASTVLAKAVAELVSVSVAASVVLEMAAPPSVTVRPPAVTVSPPAVTVAPPLTTLKPPAVTVAPPALTLSPPAAMVVKPVASTLKTVVGVAVNLASINKKPVPSVSAAFKASTVLAKAVAELVSVSVAASVVLEMAAPPSVTVRPPAVTVSPPAVTVAPPLTTLKPPAVTVAPPALTLSPPAAMVVKPVASTLKTVVDVAVNLASINKKPVPSVSAAFKASTVLAKAVAELVSVSVAASVVLEMAAPPSVTVRPPAVTVSPPAVTVAPPLTTLKPPAVMVVKPVASTLKTVVDVAVNLASINKKPVPSVSAAFKASTVLAKAVAELVSVSVAASVVLEMAAPPSVTVRPPAVTVSPPAVTVAPPALTLSPPAAMVVKPVASTLKTVVDVAVNLASINKKPVPSVSAAFKASTVLAKAVAELVSVSVAASVVLEMAAPPSVTVRPPAVTVSPPAVTVAPPALTLSPPAAMVVKPVASTLKTVVDVAVNLASINKKPVPSVSAAFKASTVLAKAVAELVSVSVAASVVLEMAAPPSVTVRPPAVTVSPPAVTVAPPLTTLKPPAVMVVKPVASTLKTEVDVAVNLASINKKPVPSVSAAFKASTVLAKAVAELVSVSVAASVVLEMAAPPSVTVRPPAVTVSPPAVTVAPPLTTLKPPAVTVAPPALTLSPPAAMVVKPVASTLKTVVDVAVNLASINKKPVPSVSAAFKASTVLAKAVAELVSVSVAASVVLEMAAPPSVTVRPPAVTVSPPAVTVAPPALTLSPPAAMVVKPVASTLKTVVDVAVNLASINKKPVPSVSAAFKDGQAFASFPHQQKMVVKPGASTRPWRRRNVINKQQPRREFPHQKTDVGADPTLASINKNPPVSVVVISSTVFVKVPNVFSSVSVAASVVLEMAAPPSVTVRPPAVTVSLTPAVTVAPPALTLSPPAAMVVKPVASTLKTVVDVAVNLASINKKPVPSVSAAFKASTVLAKAVAELVSVSVAASVVLEMAAPPSVTVRPPAVTVSPPAVTVAPPALTLSPPAAMVVKPVASTLKTVVDVAVNLASINKKPVPSVSAAFKASTVLAKAVAELVSVSVAASVVLEMAAPPSVTVRPPAVTVSPPAVTVAPPALTLSPPAAMVVKPVASTLKTVVDVAVNLASINKKPVPSVSAAFKASTVLAKAVAELVSVSVAASVVLEMAAPPSVTVRPPAVTVSPPAVTVAPPLTTLKPPAVTVAPPALTLSPPAAMVVKPVASTLKTVVDVAVNLASINKKPVPSVSAAFKASTVLAKAVAELVSVSVAASVVLEMAAPPSVTVSHQRSQ</sequence>